<proteinExistence type="predicted"/>
<reference evidence="2 3" key="1">
    <citation type="submission" date="2016-04" db="EMBL/GenBank/DDBJ databases">
        <title>Complete Genome Sequence of Halotalea alkalilenta IHB B 13600.</title>
        <authorList>
            <person name="Swarnkar M.K."/>
            <person name="Sharma A."/>
            <person name="Kaushal K."/>
            <person name="Soni R."/>
            <person name="Rana S."/>
            <person name="Singh A.K."/>
            <person name="Gulati A."/>
        </authorList>
    </citation>
    <scope>NUCLEOTIDE SEQUENCE [LARGE SCALE GENOMIC DNA]</scope>
    <source>
        <strain evidence="2 3">IHB B 13600</strain>
    </source>
</reference>
<organism evidence="2 3">
    <name type="scientific">Halotalea alkalilenta</name>
    <dbReference type="NCBI Taxonomy" id="376489"/>
    <lineage>
        <taxon>Bacteria</taxon>
        <taxon>Pseudomonadati</taxon>
        <taxon>Pseudomonadota</taxon>
        <taxon>Gammaproteobacteria</taxon>
        <taxon>Oceanospirillales</taxon>
        <taxon>Halomonadaceae</taxon>
        <taxon>Halotalea</taxon>
    </lineage>
</organism>
<evidence type="ECO:0000313" key="2">
    <source>
        <dbReference type="EMBL" id="ANF58054.1"/>
    </source>
</evidence>
<name>A0A172YFR3_9GAMM</name>
<protein>
    <submittedName>
        <fullName evidence="2">Uncharacterized protein</fullName>
    </submittedName>
</protein>
<gene>
    <name evidence="2" type="ORF">A5892_11735</name>
</gene>
<evidence type="ECO:0000256" key="1">
    <source>
        <dbReference type="SAM" id="MobiDB-lite"/>
    </source>
</evidence>
<dbReference type="Proteomes" id="UP000077875">
    <property type="component" value="Chromosome"/>
</dbReference>
<keyword evidence="3" id="KW-1185">Reference proteome</keyword>
<dbReference type="RefSeq" id="WP_064122960.1">
    <property type="nucleotide sequence ID" value="NZ_CP015243.1"/>
</dbReference>
<feature type="region of interest" description="Disordered" evidence="1">
    <location>
        <begin position="1"/>
        <end position="52"/>
    </location>
</feature>
<feature type="compositionally biased region" description="Acidic residues" evidence="1">
    <location>
        <begin position="102"/>
        <end position="111"/>
    </location>
</feature>
<accession>A0A172YFR3</accession>
<dbReference type="EMBL" id="CP015243">
    <property type="protein sequence ID" value="ANF58054.1"/>
    <property type="molecule type" value="Genomic_DNA"/>
</dbReference>
<evidence type="ECO:0000313" key="3">
    <source>
        <dbReference type="Proteomes" id="UP000077875"/>
    </source>
</evidence>
<sequence>MDDRRIRSNRGRDEDEDIDTHVDASARNIEALDPDAIDGNASSEHASDLPDEFDDYVELVQERGLDEDERALQEKERYLEQQTETTDADEEGIEASIKRLDFEEDDEQGRQ</sequence>
<feature type="region of interest" description="Disordered" evidence="1">
    <location>
        <begin position="75"/>
        <end position="111"/>
    </location>
</feature>
<dbReference type="AlphaFoldDB" id="A0A172YFR3"/>
<feature type="compositionally biased region" description="Basic and acidic residues" evidence="1">
    <location>
        <begin position="1"/>
        <end position="24"/>
    </location>
</feature>
<dbReference type="KEGG" id="haa:A5892_11735"/>